<dbReference type="AlphaFoldDB" id="A0AAD4H573"/>
<gene>
    <name evidence="2" type="ORF">BGZ95_011519</name>
</gene>
<protein>
    <recommendedName>
        <fullName evidence="4">F-box domain-containing protein</fullName>
    </recommendedName>
</protein>
<organism evidence="2 3">
    <name type="scientific">Linnemannia exigua</name>
    <dbReference type="NCBI Taxonomy" id="604196"/>
    <lineage>
        <taxon>Eukaryota</taxon>
        <taxon>Fungi</taxon>
        <taxon>Fungi incertae sedis</taxon>
        <taxon>Mucoromycota</taxon>
        <taxon>Mortierellomycotina</taxon>
        <taxon>Mortierellomycetes</taxon>
        <taxon>Mortierellales</taxon>
        <taxon>Mortierellaceae</taxon>
        <taxon>Linnemannia</taxon>
    </lineage>
</organism>
<sequence length="753" mass="85971">MSRSFSSTTQISIFDIPHILDQICDDLSKDQLLACLDVSQAWRVLFTPQALRHVRFSNLKSHQTRTILHRASLIRSLTIDISDAGWFLNNTVVAVPPFNNLRELHCVDFNYQPKFKAVGPLYHTRPSIVDQAENSLLFIASSPKLHSLTVDNISRQYRSDHFTEDVLKSIYTHSSLAKIKICLSCASQVFLDVLFNSLPAGLRDFELYVMILISANADYHRAIGYPWQRKNQDGEETEFFTTPPLQQLERLVLGGPAELKAESSPLIIDQAIPISTDIEDIGYNPSTPTNIETVEALLQLLLDNCPDLETIELSGGSYFNADHHSGTLIQLQGSFAALREFRMSGSMTDTMYATISEMVIRSSATLEVAWINRWYWDWSAEEILNPFHINSTTSWTQCTRLKELGLYRHEGVLMTDPCWDVHPPFSVLEATKDYGTVFSQLEKLRIGVREVLWDVCPAGGYPQGGYDSWGEYDYEDDYYGNLDENDDEDWKPLKQARQTKQERVREHEKQRAERSHQRAFILQVRELFGRLKDLKQLTELDIEWVACPSICDMSLECALELFKETEVKDKSKVSQGGVCDNTLGTSKGWWGEVTREDLVWLCLPWAPQPLLQTSGVHPNLIKAAARQYENKSQLPGCCDDTNGLCAHEQSPWSTGDIYKARVGRSWKDWRDVTHNHHPYGVVPRKEISSYWYNIHDPHLNGDTSHVVNSHDFEMFVEGDAGNREEVLWGRKKATKGIGGRYRQKAIGKMNQRK</sequence>
<reference evidence="2" key="1">
    <citation type="journal article" date="2020" name="Fungal Divers.">
        <title>Resolving the Mortierellaceae phylogeny through synthesis of multi-gene phylogenetics and phylogenomics.</title>
        <authorList>
            <person name="Vandepol N."/>
            <person name="Liber J."/>
            <person name="Desiro A."/>
            <person name="Na H."/>
            <person name="Kennedy M."/>
            <person name="Barry K."/>
            <person name="Grigoriev I.V."/>
            <person name="Miller A.N."/>
            <person name="O'Donnell K."/>
            <person name="Stajich J.E."/>
            <person name="Bonito G."/>
        </authorList>
    </citation>
    <scope>NUCLEOTIDE SEQUENCE</scope>
    <source>
        <strain evidence="2">NRRL 28262</strain>
    </source>
</reference>
<dbReference type="Proteomes" id="UP001194580">
    <property type="component" value="Unassembled WGS sequence"/>
</dbReference>
<dbReference type="EMBL" id="JAAAIL010000878">
    <property type="protein sequence ID" value="KAG0272695.1"/>
    <property type="molecule type" value="Genomic_DNA"/>
</dbReference>
<feature type="compositionally biased region" description="Basic and acidic residues" evidence="1">
    <location>
        <begin position="499"/>
        <end position="511"/>
    </location>
</feature>
<name>A0AAD4H573_9FUNG</name>
<evidence type="ECO:0008006" key="4">
    <source>
        <dbReference type="Google" id="ProtNLM"/>
    </source>
</evidence>
<comment type="caution">
    <text evidence="2">The sequence shown here is derived from an EMBL/GenBank/DDBJ whole genome shotgun (WGS) entry which is preliminary data.</text>
</comment>
<evidence type="ECO:0000313" key="3">
    <source>
        <dbReference type="Proteomes" id="UP001194580"/>
    </source>
</evidence>
<accession>A0AAD4H573</accession>
<keyword evidence="3" id="KW-1185">Reference proteome</keyword>
<evidence type="ECO:0000256" key="1">
    <source>
        <dbReference type="SAM" id="MobiDB-lite"/>
    </source>
</evidence>
<evidence type="ECO:0000313" key="2">
    <source>
        <dbReference type="EMBL" id="KAG0272695.1"/>
    </source>
</evidence>
<feature type="region of interest" description="Disordered" evidence="1">
    <location>
        <begin position="483"/>
        <end position="511"/>
    </location>
</feature>
<proteinExistence type="predicted"/>